<protein>
    <recommendedName>
        <fullName evidence="1">DUF302 domain-containing protein</fullName>
    </recommendedName>
</protein>
<evidence type="ECO:0000313" key="3">
    <source>
        <dbReference type="Proteomes" id="UP000182054"/>
    </source>
</evidence>
<dbReference type="GeneID" id="85486415"/>
<dbReference type="Pfam" id="PF03625">
    <property type="entry name" value="DUF302"/>
    <property type="match status" value="1"/>
</dbReference>
<dbReference type="InterPro" id="IPR005180">
    <property type="entry name" value="DUF302"/>
</dbReference>
<dbReference type="AlphaFoldDB" id="A0A1I0TTM6"/>
<dbReference type="PANTHER" id="PTHR38342:SF1">
    <property type="entry name" value="SLR5037 PROTEIN"/>
    <property type="match status" value="1"/>
</dbReference>
<reference evidence="2 3" key="1">
    <citation type="submission" date="2016-10" db="EMBL/GenBank/DDBJ databases">
        <authorList>
            <person name="de Groot N.N."/>
        </authorList>
    </citation>
    <scope>NUCLEOTIDE SEQUENCE [LARGE SCALE GENOMIC DNA]</scope>
    <source>
        <strain evidence="2 3">DSM 44908</strain>
    </source>
</reference>
<evidence type="ECO:0000259" key="1">
    <source>
        <dbReference type="Pfam" id="PF03625"/>
    </source>
</evidence>
<feature type="domain" description="DUF302" evidence="1">
    <location>
        <begin position="36"/>
        <end position="101"/>
    </location>
</feature>
<dbReference type="InterPro" id="IPR016796">
    <property type="entry name" value="UCP021774"/>
</dbReference>
<dbReference type="OrthoDB" id="9791067at2"/>
<dbReference type="SUPFAM" id="SSF103247">
    <property type="entry name" value="TT1751-like"/>
    <property type="match status" value="1"/>
</dbReference>
<gene>
    <name evidence="2" type="ORF">SAMN05444374_109156</name>
</gene>
<dbReference type="RefSeq" id="WP_068365824.1">
    <property type="nucleotide sequence ID" value="NZ_FOJN01000009.1"/>
</dbReference>
<name>A0A1I0TTM6_9NOCA</name>
<sequence length="139" mass="14634">MSIALSTTLTDTDFDTAVQRTRDALAAQGFGVLTEIDMQATLKAKLGEDMERYLILGACNPPLAHRAVGIMRTVGLLLPCNVVVREDPDRDGAIVVDAMNPDVMVQATGEPALGDVARDAGERLRAAITALGGTRDGLA</sequence>
<dbReference type="EMBL" id="FOJN01000009">
    <property type="protein sequence ID" value="SFA55139.1"/>
    <property type="molecule type" value="Genomic_DNA"/>
</dbReference>
<dbReference type="InterPro" id="IPR035923">
    <property type="entry name" value="TT1751-like_sf"/>
</dbReference>
<dbReference type="PIRSF" id="PIRSF021774">
    <property type="entry name" value="UCP021774"/>
    <property type="match status" value="1"/>
</dbReference>
<dbReference type="Gene3D" id="3.30.310.70">
    <property type="entry name" value="TT1751-like domain"/>
    <property type="match status" value="1"/>
</dbReference>
<dbReference type="Proteomes" id="UP000182054">
    <property type="component" value="Unassembled WGS sequence"/>
</dbReference>
<accession>A0A1I0TTM6</accession>
<organism evidence="2 3">
    <name type="scientific">Rhodococcoides kroppenstedtii</name>
    <dbReference type="NCBI Taxonomy" id="293050"/>
    <lineage>
        <taxon>Bacteria</taxon>
        <taxon>Bacillati</taxon>
        <taxon>Actinomycetota</taxon>
        <taxon>Actinomycetes</taxon>
        <taxon>Mycobacteriales</taxon>
        <taxon>Nocardiaceae</taxon>
        <taxon>Rhodococcoides</taxon>
    </lineage>
</organism>
<evidence type="ECO:0000313" key="2">
    <source>
        <dbReference type="EMBL" id="SFA55139.1"/>
    </source>
</evidence>
<dbReference type="PANTHER" id="PTHR38342">
    <property type="entry name" value="SLR5037 PROTEIN"/>
    <property type="match status" value="1"/>
</dbReference>
<proteinExistence type="predicted"/>
<dbReference type="CDD" id="cd14797">
    <property type="entry name" value="DUF302"/>
    <property type="match status" value="1"/>
</dbReference>